<evidence type="ECO:0000313" key="22">
    <source>
        <dbReference type="EMBL" id="KAK1368440.1"/>
    </source>
</evidence>
<dbReference type="GO" id="GO:0004674">
    <property type="term" value="F:protein serine/threonine kinase activity"/>
    <property type="evidence" value="ECO:0007669"/>
    <property type="project" value="UniProtKB-KW"/>
</dbReference>
<keyword evidence="14" id="KW-0325">Glycoprotein</keyword>
<dbReference type="SUPFAM" id="SSF56112">
    <property type="entry name" value="Protein kinase-like (PK-like)"/>
    <property type="match status" value="1"/>
</dbReference>
<dbReference type="Proteomes" id="UP001237642">
    <property type="component" value="Unassembled WGS sequence"/>
</dbReference>
<dbReference type="FunFam" id="3.30.430.20:FF:000003">
    <property type="entry name" value="Cysteine-rich RLK (RECEPTOR-like protein kinase) 10"/>
    <property type="match status" value="1"/>
</dbReference>
<organism evidence="22 23">
    <name type="scientific">Heracleum sosnowskyi</name>
    <dbReference type="NCBI Taxonomy" id="360622"/>
    <lineage>
        <taxon>Eukaryota</taxon>
        <taxon>Viridiplantae</taxon>
        <taxon>Streptophyta</taxon>
        <taxon>Embryophyta</taxon>
        <taxon>Tracheophyta</taxon>
        <taxon>Spermatophyta</taxon>
        <taxon>Magnoliopsida</taxon>
        <taxon>eudicotyledons</taxon>
        <taxon>Gunneridae</taxon>
        <taxon>Pentapetalae</taxon>
        <taxon>asterids</taxon>
        <taxon>campanulids</taxon>
        <taxon>Apiales</taxon>
        <taxon>Apiaceae</taxon>
        <taxon>Apioideae</taxon>
        <taxon>apioid superclade</taxon>
        <taxon>Tordylieae</taxon>
        <taxon>Tordyliinae</taxon>
        <taxon>Heracleum</taxon>
    </lineage>
</organism>
<keyword evidence="13" id="KW-0675">Receptor</keyword>
<evidence type="ECO:0000256" key="9">
    <source>
        <dbReference type="ARBA" id="ARBA00022777"/>
    </source>
</evidence>
<feature type="compositionally biased region" description="Pro residues" evidence="18">
    <location>
        <begin position="247"/>
        <end position="265"/>
    </location>
</feature>
<reference evidence="22" key="1">
    <citation type="submission" date="2023-02" db="EMBL/GenBank/DDBJ databases">
        <title>Genome of toxic invasive species Heracleum sosnowskyi carries increased number of genes despite the absence of recent whole-genome duplications.</title>
        <authorList>
            <person name="Schelkunov M."/>
            <person name="Shtratnikova V."/>
            <person name="Makarenko M."/>
            <person name="Klepikova A."/>
            <person name="Omelchenko D."/>
            <person name="Novikova G."/>
            <person name="Obukhova E."/>
            <person name="Bogdanov V."/>
            <person name="Penin A."/>
            <person name="Logacheva M."/>
        </authorList>
    </citation>
    <scope>NUCLEOTIDE SEQUENCE</scope>
    <source>
        <strain evidence="22">Hsosn_3</strain>
        <tissue evidence="22">Leaf</tissue>
    </source>
</reference>
<evidence type="ECO:0000256" key="3">
    <source>
        <dbReference type="ARBA" id="ARBA00022553"/>
    </source>
</evidence>
<evidence type="ECO:0000256" key="17">
    <source>
        <dbReference type="PROSITE-ProRule" id="PRU10141"/>
    </source>
</evidence>
<evidence type="ECO:0000256" key="2">
    <source>
        <dbReference type="ARBA" id="ARBA00022527"/>
    </source>
</evidence>
<evidence type="ECO:0000259" key="21">
    <source>
        <dbReference type="PROSITE" id="PS51473"/>
    </source>
</evidence>
<evidence type="ECO:0000256" key="11">
    <source>
        <dbReference type="ARBA" id="ARBA00022989"/>
    </source>
</evidence>
<evidence type="ECO:0000256" key="6">
    <source>
        <dbReference type="ARBA" id="ARBA00022729"/>
    </source>
</evidence>
<dbReference type="Gene3D" id="3.30.200.20">
    <property type="entry name" value="Phosphorylase Kinase, domain 1"/>
    <property type="match status" value="1"/>
</dbReference>
<keyword evidence="2" id="KW-0723">Serine/threonine-protein kinase</keyword>
<reference evidence="22" key="2">
    <citation type="submission" date="2023-05" db="EMBL/GenBank/DDBJ databases">
        <authorList>
            <person name="Schelkunov M.I."/>
        </authorList>
    </citation>
    <scope>NUCLEOTIDE SEQUENCE</scope>
    <source>
        <strain evidence="22">Hsosn_3</strain>
        <tissue evidence="22">Leaf</tissue>
    </source>
</reference>
<evidence type="ECO:0000256" key="19">
    <source>
        <dbReference type="SAM" id="Phobius"/>
    </source>
</evidence>
<comment type="caution">
    <text evidence="22">The sequence shown here is derived from an EMBL/GenBank/DDBJ whole genome shotgun (WGS) entry which is preliminary data.</text>
</comment>
<name>A0AAD8HLP1_9APIA</name>
<keyword evidence="11 19" id="KW-1133">Transmembrane helix</keyword>
<evidence type="ECO:0000256" key="16">
    <source>
        <dbReference type="ARBA" id="ARBA00047951"/>
    </source>
</evidence>
<gene>
    <name evidence="22" type="ORF">POM88_034532</name>
</gene>
<dbReference type="GO" id="GO:0005886">
    <property type="term" value="C:plasma membrane"/>
    <property type="evidence" value="ECO:0007669"/>
    <property type="project" value="TreeGrafter"/>
</dbReference>
<evidence type="ECO:0000256" key="4">
    <source>
        <dbReference type="ARBA" id="ARBA00022679"/>
    </source>
</evidence>
<dbReference type="SMART" id="SM00220">
    <property type="entry name" value="S_TKc"/>
    <property type="match status" value="1"/>
</dbReference>
<dbReference type="Gene3D" id="3.30.430.20">
    <property type="entry name" value="Gnk2 domain, C-X8-C-X2-C motif"/>
    <property type="match status" value="2"/>
</dbReference>
<dbReference type="CDD" id="cd14066">
    <property type="entry name" value="STKc_IRAK"/>
    <property type="match status" value="1"/>
</dbReference>
<dbReference type="FunFam" id="3.30.430.20:FF:000002">
    <property type="entry name" value="Cysteine-rich receptor-like protein kinase 10"/>
    <property type="match status" value="1"/>
</dbReference>
<feature type="domain" description="Gnk2-homologous" evidence="21">
    <location>
        <begin position="27"/>
        <end position="131"/>
    </location>
</feature>
<dbReference type="FunFam" id="1.10.510.10:FF:000129">
    <property type="entry name" value="cysteine-rich receptor-like protein kinase 10"/>
    <property type="match status" value="1"/>
</dbReference>
<dbReference type="InterPro" id="IPR017441">
    <property type="entry name" value="Protein_kinase_ATP_BS"/>
</dbReference>
<dbReference type="PANTHER" id="PTHR27002">
    <property type="entry name" value="RECEPTOR-LIKE SERINE/THREONINE-PROTEIN KINASE SD1-8"/>
    <property type="match status" value="1"/>
</dbReference>
<dbReference type="GO" id="GO:0005524">
    <property type="term" value="F:ATP binding"/>
    <property type="evidence" value="ECO:0007669"/>
    <property type="project" value="UniProtKB-UniRule"/>
</dbReference>
<evidence type="ECO:0000256" key="14">
    <source>
        <dbReference type="ARBA" id="ARBA00023180"/>
    </source>
</evidence>
<sequence length="655" mass="72934">MMVVTSPRVLVFTFCLFVGSISVTWSKYIIHSCGTSGNYTNNSTYEQNLDRALATLFTTANSSNSGFYNASVGEDLDRVYTLVLCRNDFQPDVCRSCVNDSINRIRELCPNQNEAVEWYDECTLRYSNRLLLNNVETQPIWSYSNINNSTDVSQFNQDLRKLVDNLKLQATEQKFATGNISGPDLSTIYGLMQCSPDLSSTQCNDCFDMVIGELSLCCSGSIGRQIFNPSCKLIYETTHFFNEPTPVDAPPPRQQLSPPTSPSMPPGKDNNTMRTVIISVVGISGVAMLLLVLFCIFKRKTKHRITTGRLQQGTVEDISSVESLQYDFSTVEFATNNFSDSNKLGEGGFGAVYKGTFKNGQEVAVKRLSRGSVQGEEEFKNEIILVAQLQHRNLVRLLGFCLEGTERLLIYEFVPNASLDHVIFDPVKSSHLDWERRYKIIGGVARGILYLHEDSRLRIIHRDLKAGNVLLDGEMNPKIADFGMARLFNLDETQGITNRIVGTYGYMAPEYALYGQFSVKSDVFSFGILLLEIVSGQKNHSFQNGEIIGDLASFAWINWREGTASNVIDPILRNSSGSVHEMMRCIHIGLLCVQEDVGDRPTMASVVLMLNSFSLTLAVPSEPAFMMQGSFVPEVPLFSDNVNSGVSNVNKNSTE</sequence>
<dbReference type="InterPro" id="IPR038408">
    <property type="entry name" value="GNK2_sf"/>
</dbReference>
<comment type="subcellular location">
    <subcellularLocation>
        <location evidence="1">Membrane</location>
        <topology evidence="1">Single-pass membrane protein</topology>
    </subcellularLocation>
</comment>
<dbReference type="PANTHER" id="PTHR27002:SF1073">
    <property type="entry name" value="CYSTEINE-RICH RECEPTOR-LIKE PROTEIN KINASE 29"/>
    <property type="match status" value="1"/>
</dbReference>
<dbReference type="PROSITE" id="PS51473">
    <property type="entry name" value="GNK2"/>
    <property type="match status" value="2"/>
</dbReference>
<dbReference type="EMBL" id="JAUIZM010000008">
    <property type="protein sequence ID" value="KAK1368440.1"/>
    <property type="molecule type" value="Genomic_DNA"/>
</dbReference>
<dbReference type="PROSITE" id="PS50011">
    <property type="entry name" value="PROTEIN_KINASE_DOM"/>
    <property type="match status" value="1"/>
</dbReference>
<evidence type="ECO:0000259" key="20">
    <source>
        <dbReference type="PROSITE" id="PS50011"/>
    </source>
</evidence>
<keyword evidence="6" id="KW-0732">Signal</keyword>
<comment type="catalytic activity">
    <reaction evidence="15">
        <text>L-seryl-[protein] + ATP = O-phospho-L-seryl-[protein] + ADP + H(+)</text>
        <dbReference type="Rhea" id="RHEA:17989"/>
        <dbReference type="Rhea" id="RHEA-COMP:9863"/>
        <dbReference type="Rhea" id="RHEA-COMP:11604"/>
        <dbReference type="ChEBI" id="CHEBI:15378"/>
        <dbReference type="ChEBI" id="CHEBI:29999"/>
        <dbReference type="ChEBI" id="CHEBI:30616"/>
        <dbReference type="ChEBI" id="CHEBI:83421"/>
        <dbReference type="ChEBI" id="CHEBI:456216"/>
    </reaction>
</comment>
<keyword evidence="3" id="KW-0597">Phosphoprotein</keyword>
<dbReference type="Gene3D" id="1.10.510.10">
    <property type="entry name" value="Transferase(Phosphotransferase) domain 1"/>
    <property type="match status" value="1"/>
</dbReference>
<keyword evidence="4" id="KW-0808">Transferase</keyword>
<keyword evidence="5 19" id="KW-0812">Transmembrane</keyword>
<evidence type="ECO:0000256" key="5">
    <source>
        <dbReference type="ARBA" id="ARBA00022692"/>
    </source>
</evidence>
<keyword evidence="7" id="KW-0677">Repeat</keyword>
<dbReference type="Pfam" id="PF01657">
    <property type="entry name" value="Stress-antifung"/>
    <property type="match status" value="2"/>
</dbReference>
<dbReference type="AlphaFoldDB" id="A0AAD8HLP1"/>
<keyword evidence="9 22" id="KW-0418">Kinase</keyword>
<dbReference type="InterPro" id="IPR001245">
    <property type="entry name" value="Ser-Thr/Tyr_kinase_cat_dom"/>
</dbReference>
<evidence type="ECO:0000256" key="15">
    <source>
        <dbReference type="ARBA" id="ARBA00047558"/>
    </source>
</evidence>
<accession>A0AAD8HLP1</accession>
<evidence type="ECO:0000313" key="23">
    <source>
        <dbReference type="Proteomes" id="UP001237642"/>
    </source>
</evidence>
<evidence type="ECO:0000256" key="18">
    <source>
        <dbReference type="SAM" id="MobiDB-lite"/>
    </source>
</evidence>
<dbReference type="Pfam" id="PF07714">
    <property type="entry name" value="PK_Tyr_Ser-Thr"/>
    <property type="match status" value="1"/>
</dbReference>
<evidence type="ECO:0000256" key="10">
    <source>
        <dbReference type="ARBA" id="ARBA00022840"/>
    </source>
</evidence>
<dbReference type="FunFam" id="3.30.200.20:FF:000142">
    <property type="entry name" value="Cysteine-rich receptor-like protein kinase 10"/>
    <property type="match status" value="1"/>
</dbReference>
<dbReference type="InterPro" id="IPR000719">
    <property type="entry name" value="Prot_kinase_dom"/>
</dbReference>
<evidence type="ECO:0000256" key="1">
    <source>
        <dbReference type="ARBA" id="ARBA00004167"/>
    </source>
</evidence>
<feature type="transmembrane region" description="Helical" evidence="19">
    <location>
        <begin position="276"/>
        <end position="297"/>
    </location>
</feature>
<keyword evidence="8 17" id="KW-0547">Nucleotide-binding</keyword>
<evidence type="ECO:0000256" key="7">
    <source>
        <dbReference type="ARBA" id="ARBA00022737"/>
    </source>
</evidence>
<keyword evidence="12 19" id="KW-0472">Membrane</keyword>
<dbReference type="InterPro" id="IPR008271">
    <property type="entry name" value="Ser/Thr_kinase_AS"/>
</dbReference>
<feature type="binding site" evidence="17">
    <location>
        <position position="366"/>
    </location>
    <ligand>
        <name>ATP</name>
        <dbReference type="ChEBI" id="CHEBI:30616"/>
    </ligand>
</feature>
<dbReference type="PROSITE" id="PS00108">
    <property type="entry name" value="PROTEIN_KINASE_ST"/>
    <property type="match status" value="1"/>
</dbReference>
<dbReference type="InterPro" id="IPR011009">
    <property type="entry name" value="Kinase-like_dom_sf"/>
</dbReference>
<dbReference type="InterPro" id="IPR002902">
    <property type="entry name" value="GNK2"/>
</dbReference>
<comment type="catalytic activity">
    <reaction evidence="16">
        <text>L-threonyl-[protein] + ATP = O-phospho-L-threonyl-[protein] + ADP + H(+)</text>
        <dbReference type="Rhea" id="RHEA:46608"/>
        <dbReference type="Rhea" id="RHEA-COMP:11060"/>
        <dbReference type="Rhea" id="RHEA-COMP:11605"/>
        <dbReference type="ChEBI" id="CHEBI:15378"/>
        <dbReference type="ChEBI" id="CHEBI:30013"/>
        <dbReference type="ChEBI" id="CHEBI:30616"/>
        <dbReference type="ChEBI" id="CHEBI:61977"/>
        <dbReference type="ChEBI" id="CHEBI:456216"/>
    </reaction>
</comment>
<evidence type="ECO:0000256" key="13">
    <source>
        <dbReference type="ARBA" id="ARBA00023170"/>
    </source>
</evidence>
<dbReference type="GO" id="GO:0006979">
    <property type="term" value="P:response to oxidative stress"/>
    <property type="evidence" value="ECO:0007669"/>
    <property type="project" value="UniProtKB-ARBA"/>
</dbReference>
<feature type="domain" description="Gnk2-homologous" evidence="21">
    <location>
        <begin position="137"/>
        <end position="240"/>
    </location>
</feature>
<dbReference type="CDD" id="cd23509">
    <property type="entry name" value="Gnk2-like"/>
    <property type="match status" value="2"/>
</dbReference>
<feature type="region of interest" description="Disordered" evidence="18">
    <location>
        <begin position="244"/>
        <end position="270"/>
    </location>
</feature>
<dbReference type="PROSITE" id="PS00107">
    <property type="entry name" value="PROTEIN_KINASE_ATP"/>
    <property type="match status" value="1"/>
</dbReference>
<feature type="domain" description="Protein kinase" evidence="20">
    <location>
        <begin position="338"/>
        <end position="614"/>
    </location>
</feature>
<keyword evidence="23" id="KW-1185">Reference proteome</keyword>
<evidence type="ECO:0000256" key="8">
    <source>
        <dbReference type="ARBA" id="ARBA00022741"/>
    </source>
</evidence>
<proteinExistence type="predicted"/>
<protein>
    <submittedName>
        <fullName evidence="22">Cysteine-rich RLK (RECEPTOR-like protein kinase) 25</fullName>
    </submittedName>
</protein>
<keyword evidence="10 17" id="KW-0067">ATP-binding</keyword>
<evidence type="ECO:0000256" key="12">
    <source>
        <dbReference type="ARBA" id="ARBA00023136"/>
    </source>
</evidence>